<feature type="coiled-coil region" evidence="1">
    <location>
        <begin position="1257"/>
        <end position="1288"/>
    </location>
</feature>
<dbReference type="EMBL" id="BDSA01000001">
    <property type="protein sequence ID" value="GBE59232.1"/>
    <property type="molecule type" value="Genomic_DNA"/>
</dbReference>
<evidence type="ECO:0000313" key="3">
    <source>
        <dbReference type="EMBL" id="GBE59232.1"/>
    </source>
</evidence>
<sequence>MAPKALTDCPENLREAIDWLIQVKHGGGIPRLSEALSKLFDNVVQDAEKSLSSLPESDEPSARDVVGKVNEFRSSFPKDSSNTNENILHNLCSSFETFLGYKPPGTYDGSGIVYGSASRLCDAILSFLYRVFGDVRDIQPYVVGGALLSGLVGDLEKARWTGYHGYKTVVPKVASGLRDYNAAVKASNERVKKPIDEIIAYVKNDGGELTPKIRELNETSPSDPDVEKSKKLVEECVGKGKDLGKAFTLKTHPYYMKGEFDDLNVSLRDKIHNARNNVGRETAMLSRWCKKQYENYKAMIKLIKQAFRKLKDNINSKIRKEVTDLVDSLKGLVRHILVQLENISKILTSYVVALETWMKETEKFIDDVLQKQVNEIVKELDEDEPSKNPNHKKDLDEAIKKVESKLGESVGDLQAWKQVANELLDDTIKSSNEVHTNLNHSDQDPPGGKLTTIGEGVKKIKDARQKVLDVDSELKKRVTELGDWNAAAKKALGTAVDKAQDVHGRLDHKNGGGQLKTQIENIDSAKQGLDEANRTLLQQLNSLNTWIDTAENIRANAQQKAQEAYDRLKEYQKDGKTKTTLAANINQIVDANRKISDVHRNLNGVETKLAKWNTQAKSVLDEAVKKAQQVHDALDIDVKGKSMPLGTNIDGISTNNAAIKEANEKLGTEVQHLGKWRDAAKDVIGKAERKCDEILGKSDISDGKNVVIKQQAELLQNKATELLNAYKEAYTQVTGLTKKVQGAVEDLEEGMKTDLGNIRDSIVSKMKEHVGEMLKDIQKSVEKIKGKDGSDWQNTGASGLLGIVSAVHNYATAFRHENFANIAKGWLEATILRYNGVVRRILGKKEDYDGTKKETDIEQFAIGMKEKLNADVIGIAKDAFQGVDVVSGSIQTNINAVKTACEIFAQGLDKELKNPGNKIVSEVKEKALTKGSLVANIKKCVCECDNCKKPDCGKKAAAELIMCALSSTVRQVGNELNSVFLGEGAKVNGNRSIAQELDKVVEDTKTLDGDLENAVKKAKGQHGANGSGLAQKVEQIKEKVSEEMKAENNGEIKVAKTMEEYEKRKTQGPAGDKEGLYKKLLADIPQAMNAFKTEAGLKNPSEVENKKKELEGLVTKIEIGLKEIAGLVDSSKKTPPKGGDTMDGIRQRLNDLSGMLKNGNYVNLKGKGLSVESVKGLQGIESVISGLQTKEFSKTTDIEGAVTEIRTQLKKLQSELKNANGKKDQDVIERLTYMKTSGLGDSDTAKWTVEKNEVDGLGKIQKDLQKQNKDLGEQNKEIKNAIDEIRSVLGIIGFKLDHPSHHDDVIDQLDSLAKMIGKSQHDYRGNLVNIQNEFNWLYIGPFTHRPTEINSANTAIKGELTDLRDVLQGHKDDDVILTLKDLEDTGLSGKEWNNSESKKGLGAIKDALGSQQTTLTGQPKNIETGVQEITGELTRLQKQLNTQVTEKLTLLKNYGLEKGGSNWTIDSQQAKGLAKITGEIDEIKSTDVKDVKHQLSMLCSAIKHGARALRDNLKYMKKCLIGDGLNKIKDQIDGLRSRQLEAAIRECRAFIDRDADVFKERCIADLKQYVEQKLKASEEELLQEARRQYVSTVKEMLKSFAAKVETELEEVPKEIDQDLTIGFKGFMKTLEDGTTDDVSTGKGENINKLVNVKYPKDVSALSSAFMKFFGPLKEYLKTEIQRVHDEANKKKNPSLPKSQEPYAPKLYEVNAALNTVLIEIQNVQGYDHRLHKLLAALTNALDDLKPESFARPSSPLLDGLVEGLTKFAAEFTCAYVSAYAGQTFTSDLVENETATETVRSQGTKSVTVTNVSSLTPYGAMCAKVFLTLLPTLCDAFTRLAEQCGKGGAAGWRDLHINSSSKLGAFFNRCGYKVSTSHTQQDGELRDECNGHDVFVLVSQNIEEAENNAHLKKCLSLQHDCNLLELLKCLCTHLTEYYKTCHLKVHPSPRPPCSVYEMLVWCCGLTYNPVHLTVTHDALPSLFEAPDEQDSADSDVALMNLGSLALEAHPQNVTPASLTDALTEVCHQSHNVLTTLLGYGYAGGIYAVDFNTNPGGLLYPCDMDALLCLFYDVIKRLHQQLYFLYRRCLYNTRHGGWLDCWYGRGVGGSSWRCNTMQCANQICDQQCNQTHNQICNQKCEQHPKCGVKSPLQSFLEDGLQGFLPHDLSANGTCVSCPACDTKSPGLPCKTPMGLSNITRLASRASPGRRIMDALGALCGGASSPLTRLCGYLECLLTRPPRTPDDLFAFFFNLINDWTQNVDHRKAAFEGAVGAACFWQRGVTLDVSTIFGSSEHGTLPDMPHLIGDLISLVKCNGTPHSAPSHPCGPFLKPLGHDVRATFSKEHAHLYLSWVVYLTETFYDLLCSLLQECERTCGDATSTCHARSCANDCPAKRRPLAPSSNHTPDCPSITDCDATTSTLFRLAGSTSGPQSKRTCEDLCIVLRTVLKQMNPLHRLAHDTIPEYLYRIRAPFLFAIIALWLIATLYIAHSLLYRMDVLRLRSHLLTTRASHLIDVKALLAGSRKMLSLYSDVDYFDDPMGQLDISH</sequence>
<feature type="transmembrane region" description="Helical" evidence="2">
    <location>
        <begin position="2472"/>
        <end position="2493"/>
    </location>
</feature>
<evidence type="ECO:0000256" key="2">
    <source>
        <dbReference type="SAM" id="Phobius"/>
    </source>
</evidence>
<comment type="caution">
    <text evidence="3">The sequence shown here is derived from an EMBL/GenBank/DDBJ whole genome shotgun (WGS) entry which is preliminary data.</text>
</comment>
<name>A0A2H6K899_9APIC</name>
<evidence type="ECO:0000256" key="1">
    <source>
        <dbReference type="SAM" id="Coils"/>
    </source>
</evidence>
<gene>
    <name evidence="3" type="ORF">BOVATA_007250</name>
</gene>
<evidence type="ECO:0008006" key="5">
    <source>
        <dbReference type="Google" id="ProtNLM"/>
    </source>
</evidence>
<keyword evidence="2" id="KW-1133">Transmembrane helix</keyword>
<protein>
    <recommendedName>
        <fullName evidence="5">Extracellular matrix-binding ebh</fullName>
    </recommendedName>
</protein>
<keyword evidence="2" id="KW-0812">Transmembrane</keyword>
<keyword evidence="1" id="KW-0175">Coiled coil</keyword>
<keyword evidence="4" id="KW-1185">Reference proteome</keyword>
<dbReference type="GeneID" id="39873002"/>
<reference evidence="3 4" key="1">
    <citation type="journal article" date="2017" name="BMC Genomics">
        <title>Whole-genome assembly of Babesia ovata and comparative genomics between closely related pathogens.</title>
        <authorList>
            <person name="Yamagishi J."/>
            <person name="Asada M."/>
            <person name="Hakimi H."/>
            <person name="Tanaka T.Q."/>
            <person name="Sugimoto C."/>
            <person name="Kawazu S."/>
        </authorList>
    </citation>
    <scope>NUCLEOTIDE SEQUENCE [LARGE SCALE GENOMIC DNA]</scope>
    <source>
        <strain evidence="3 4">Miyake</strain>
    </source>
</reference>
<feature type="coiled-coil region" evidence="1">
    <location>
        <begin position="515"/>
        <end position="574"/>
    </location>
</feature>
<dbReference type="Proteomes" id="UP000236319">
    <property type="component" value="Unassembled WGS sequence"/>
</dbReference>
<organism evidence="3 4">
    <name type="scientific">Babesia ovata</name>
    <dbReference type="NCBI Taxonomy" id="189622"/>
    <lineage>
        <taxon>Eukaryota</taxon>
        <taxon>Sar</taxon>
        <taxon>Alveolata</taxon>
        <taxon>Apicomplexa</taxon>
        <taxon>Aconoidasida</taxon>
        <taxon>Piroplasmida</taxon>
        <taxon>Babesiidae</taxon>
        <taxon>Babesia</taxon>
    </lineage>
</organism>
<accession>A0A2H6K899</accession>
<dbReference type="OrthoDB" id="2250192at2759"/>
<keyword evidence="2" id="KW-0472">Membrane</keyword>
<feature type="coiled-coil region" evidence="1">
    <location>
        <begin position="1202"/>
        <end position="1229"/>
    </location>
</feature>
<dbReference type="VEuPathDB" id="PiroplasmaDB:BOVATA_007250"/>
<proteinExistence type="predicted"/>
<evidence type="ECO:0000313" key="4">
    <source>
        <dbReference type="Proteomes" id="UP000236319"/>
    </source>
</evidence>
<dbReference type="RefSeq" id="XP_028865475.1">
    <property type="nucleotide sequence ID" value="XM_029009642.1"/>
</dbReference>